<reference evidence="3" key="1">
    <citation type="journal article" date="2020" name="New Phytol.">
        <title>Comparative genomics reveals dynamic genome evolution in host specialist ectomycorrhizal fungi.</title>
        <authorList>
            <person name="Lofgren L.A."/>
            <person name="Nguyen N.H."/>
            <person name="Vilgalys R."/>
            <person name="Ruytinx J."/>
            <person name="Liao H.L."/>
            <person name="Branco S."/>
            <person name="Kuo A."/>
            <person name="LaButti K."/>
            <person name="Lipzen A."/>
            <person name="Andreopoulos W."/>
            <person name="Pangilinan J."/>
            <person name="Riley R."/>
            <person name="Hundley H."/>
            <person name="Na H."/>
            <person name="Barry K."/>
            <person name="Grigoriev I.V."/>
            <person name="Stajich J.E."/>
            <person name="Kennedy P.G."/>
        </authorList>
    </citation>
    <scope>NUCLEOTIDE SEQUENCE</scope>
    <source>
        <strain evidence="3">FC203</strain>
    </source>
</reference>
<comment type="caution">
    <text evidence="3">The sequence shown here is derived from an EMBL/GenBank/DDBJ whole genome shotgun (WGS) entry which is preliminary data.</text>
</comment>
<evidence type="ECO:0000256" key="2">
    <source>
        <dbReference type="SAM" id="Phobius"/>
    </source>
</evidence>
<feature type="transmembrane region" description="Helical" evidence="2">
    <location>
        <begin position="6"/>
        <end position="29"/>
    </location>
</feature>
<feature type="region of interest" description="Disordered" evidence="1">
    <location>
        <begin position="181"/>
        <end position="218"/>
    </location>
</feature>
<dbReference type="AlphaFoldDB" id="A0AAD4HBD0"/>
<organism evidence="3 4">
    <name type="scientific">Suillus fuscotomentosus</name>
    <dbReference type="NCBI Taxonomy" id="1912939"/>
    <lineage>
        <taxon>Eukaryota</taxon>
        <taxon>Fungi</taxon>
        <taxon>Dikarya</taxon>
        <taxon>Basidiomycota</taxon>
        <taxon>Agaricomycotina</taxon>
        <taxon>Agaricomycetes</taxon>
        <taxon>Agaricomycetidae</taxon>
        <taxon>Boletales</taxon>
        <taxon>Suillineae</taxon>
        <taxon>Suillaceae</taxon>
        <taxon>Suillus</taxon>
    </lineage>
</organism>
<gene>
    <name evidence="3" type="ORF">F5891DRAFT_988137</name>
</gene>
<dbReference type="RefSeq" id="XP_041216936.1">
    <property type="nucleotide sequence ID" value="XM_041377981.1"/>
</dbReference>
<keyword evidence="4" id="KW-1185">Reference proteome</keyword>
<evidence type="ECO:0000313" key="3">
    <source>
        <dbReference type="EMBL" id="KAG1887532.1"/>
    </source>
</evidence>
<feature type="compositionally biased region" description="Polar residues" evidence="1">
    <location>
        <begin position="201"/>
        <end position="218"/>
    </location>
</feature>
<keyword evidence="2" id="KW-0812">Transmembrane</keyword>
<dbReference type="GeneID" id="64672279"/>
<name>A0AAD4HBD0_9AGAM</name>
<protein>
    <submittedName>
        <fullName evidence="3">Uncharacterized protein</fullName>
    </submittedName>
</protein>
<keyword evidence="2" id="KW-1133">Transmembrane helix</keyword>
<accession>A0AAD4HBD0</accession>
<sequence>MPVTRYLLPVACCLLPVACCLLPVIYMLFNIFISSQMVQFWFDLPKPFPNPKPIVDFDFNYDDVKATFSLFEDLEDASMTRLKYSDIIARSSQFTDAMPPAPCANAQHTPARCRRWEQHERRHSFSLACSACRLDSGWGVACLSKSHPPPLTQDRAAFIAKNCTILTSYFHVPPGMSASSATTEAEMSSVRVWTRKKPNRTTENGSLWSGSQFSSRTL</sequence>
<keyword evidence="2" id="KW-0472">Membrane</keyword>
<dbReference type="EMBL" id="JABBWK010000199">
    <property type="protein sequence ID" value="KAG1887532.1"/>
    <property type="molecule type" value="Genomic_DNA"/>
</dbReference>
<evidence type="ECO:0000256" key="1">
    <source>
        <dbReference type="SAM" id="MobiDB-lite"/>
    </source>
</evidence>
<dbReference type="Proteomes" id="UP001195769">
    <property type="component" value="Unassembled WGS sequence"/>
</dbReference>
<evidence type="ECO:0000313" key="4">
    <source>
        <dbReference type="Proteomes" id="UP001195769"/>
    </source>
</evidence>
<proteinExistence type="predicted"/>